<evidence type="ECO:0000256" key="2">
    <source>
        <dbReference type="ARBA" id="ARBA00006645"/>
    </source>
</evidence>
<dbReference type="EC" id="5.6.2.1" evidence="3"/>
<dbReference type="EMBL" id="VTFX01000001">
    <property type="protein sequence ID" value="KAD4059657.1"/>
    <property type="molecule type" value="Genomic_DNA"/>
</dbReference>
<dbReference type="Gene3D" id="1.10.132.120">
    <property type="match status" value="1"/>
</dbReference>
<evidence type="ECO:0000256" key="6">
    <source>
        <dbReference type="ARBA" id="ARBA00023235"/>
    </source>
</evidence>
<evidence type="ECO:0000256" key="1">
    <source>
        <dbReference type="ARBA" id="ARBA00000213"/>
    </source>
</evidence>
<dbReference type="Gene3D" id="3.30.66.10">
    <property type="entry name" value="DNA topoisomerase I domain"/>
    <property type="match status" value="1"/>
</dbReference>
<keyword evidence="4" id="KW-0799">Topoisomerase</keyword>
<dbReference type="Gene3D" id="3.90.15.10">
    <property type="entry name" value="Topoisomerase I, Chain A, domain 3"/>
    <property type="match status" value="1"/>
</dbReference>
<dbReference type="PANTHER" id="PTHR10290:SF3">
    <property type="entry name" value="DNA TOPOISOMERASE 1"/>
    <property type="match status" value="1"/>
</dbReference>
<dbReference type="InterPro" id="IPR013500">
    <property type="entry name" value="TopoI_cat_euk"/>
</dbReference>
<dbReference type="SUPFAM" id="SSF55869">
    <property type="entry name" value="DNA topoisomerase I domain"/>
    <property type="match status" value="1"/>
</dbReference>
<keyword evidence="6 9" id="KW-0413">Isomerase</keyword>
<dbReference type="PANTHER" id="PTHR10290">
    <property type="entry name" value="DNA TOPOISOMERASE I"/>
    <property type="match status" value="1"/>
</dbReference>
<feature type="domain" description="DNA topoisomerase IB N-terminal" evidence="8">
    <location>
        <begin position="22"/>
        <end position="70"/>
    </location>
</feature>
<organism evidence="9 10">
    <name type="scientific">Arthrobacter yangruifuii</name>
    <dbReference type="NCBI Taxonomy" id="2606616"/>
    <lineage>
        <taxon>Bacteria</taxon>
        <taxon>Bacillati</taxon>
        <taxon>Actinomycetota</taxon>
        <taxon>Actinomycetes</taxon>
        <taxon>Micrococcales</taxon>
        <taxon>Micrococcaceae</taxon>
        <taxon>Arthrobacter</taxon>
    </lineage>
</organism>
<proteinExistence type="inferred from homology"/>
<dbReference type="InterPro" id="IPR049331">
    <property type="entry name" value="Top1B_N_bact"/>
</dbReference>
<gene>
    <name evidence="9" type="ORF">GD627_00680</name>
</gene>
<dbReference type="InterPro" id="IPR001631">
    <property type="entry name" value="TopoI"/>
</dbReference>
<evidence type="ECO:0000256" key="4">
    <source>
        <dbReference type="ARBA" id="ARBA00023029"/>
    </source>
</evidence>
<accession>A0A5N6MRU5</accession>
<dbReference type="InterPro" id="IPR011010">
    <property type="entry name" value="DNA_brk_join_enz"/>
</dbReference>
<feature type="domain" description="DNA topoisomerase I catalytic core eukaryotic-type" evidence="7">
    <location>
        <begin position="82"/>
        <end position="289"/>
    </location>
</feature>
<comment type="caution">
    <text evidence="9">The sequence shown here is derived from an EMBL/GenBank/DDBJ whole genome shotgun (WGS) entry which is preliminary data.</text>
</comment>
<evidence type="ECO:0000313" key="10">
    <source>
        <dbReference type="Proteomes" id="UP000326852"/>
    </source>
</evidence>
<dbReference type="RefSeq" id="WP_152270950.1">
    <property type="nucleotide sequence ID" value="NZ_VTFX01000001.1"/>
</dbReference>
<dbReference type="InterPro" id="IPR051062">
    <property type="entry name" value="Topoisomerase_IB"/>
</dbReference>
<evidence type="ECO:0000259" key="7">
    <source>
        <dbReference type="Pfam" id="PF01028"/>
    </source>
</evidence>
<evidence type="ECO:0000256" key="5">
    <source>
        <dbReference type="ARBA" id="ARBA00023125"/>
    </source>
</evidence>
<protein>
    <recommendedName>
        <fullName evidence="3">DNA topoisomerase</fullName>
        <ecNumber evidence="3">5.6.2.1</ecNumber>
    </recommendedName>
</protein>
<dbReference type="AlphaFoldDB" id="A0A5N6MRU5"/>
<dbReference type="SUPFAM" id="SSF56349">
    <property type="entry name" value="DNA breaking-rejoining enzymes"/>
    <property type="match status" value="1"/>
</dbReference>
<dbReference type="InterPro" id="IPR035447">
    <property type="entry name" value="DNA_topo_I_N_sf"/>
</dbReference>
<evidence type="ECO:0000259" key="8">
    <source>
        <dbReference type="Pfam" id="PF21338"/>
    </source>
</evidence>
<dbReference type="Pfam" id="PF01028">
    <property type="entry name" value="Topoisom_I"/>
    <property type="match status" value="1"/>
</dbReference>
<name>A0A5N6MRU5_9MICC</name>
<dbReference type="Proteomes" id="UP000326852">
    <property type="component" value="Unassembled WGS sequence"/>
</dbReference>
<dbReference type="PROSITE" id="PS52038">
    <property type="entry name" value="TOPO_IB_2"/>
    <property type="match status" value="1"/>
</dbReference>
<sequence length="324" mass="35804">MARLRRSNCEHPGYSRRRWGKGFSYRDLRGNVIADRAVLARVRSLAIPPAWTDVWISPYANGHIQATGTDGAGRRQYIYHPHWREMKDREKFDRALAFAQSLPAARRLITKYLRMEGSTSERALAAALRIVDAGALRVGGARYAEANGSYGTTTLRIEHVHLEGAAVRFDFPGKSGQEWHTSMTDADLARALEPMLRRPDADTALAYLGADGAWHSVDAAQLNAFLKEVTGGDFSAKDFRTWQATVVAAMSLARQGSEAATKRARQMAVAATARDVAEHLGNTPAIARKSYIDPRVVDRFYDGEVIPVTGFSASETAVRLMLQE</sequence>
<reference evidence="9 10" key="1">
    <citation type="submission" date="2019-08" db="EMBL/GenBank/DDBJ databases">
        <title>Arthrobacter sp. nov., isolated from plateau pika and Tibetan wild ass.</title>
        <authorList>
            <person name="Ge Y."/>
        </authorList>
    </citation>
    <scope>NUCLEOTIDE SEQUENCE [LARGE SCALE GENOMIC DNA]</scope>
    <source>
        <strain evidence="9 10">785</strain>
    </source>
</reference>
<evidence type="ECO:0000256" key="3">
    <source>
        <dbReference type="ARBA" id="ARBA00012891"/>
    </source>
</evidence>
<dbReference type="InterPro" id="IPR014711">
    <property type="entry name" value="TopoI_cat_a-hlx-sub_euk"/>
</dbReference>
<keyword evidence="10" id="KW-1185">Reference proteome</keyword>
<evidence type="ECO:0000313" key="9">
    <source>
        <dbReference type="EMBL" id="KAD4059657.1"/>
    </source>
</evidence>
<keyword evidence="5" id="KW-0238">DNA-binding</keyword>
<dbReference type="GO" id="GO:0003917">
    <property type="term" value="F:DNA topoisomerase type I (single strand cut, ATP-independent) activity"/>
    <property type="evidence" value="ECO:0007669"/>
    <property type="project" value="UniProtKB-EC"/>
</dbReference>
<comment type="catalytic activity">
    <reaction evidence="1">
        <text>ATP-independent breakage of single-stranded DNA, followed by passage and rejoining.</text>
        <dbReference type="EC" id="5.6.2.1"/>
    </reaction>
</comment>
<dbReference type="GO" id="GO:0003677">
    <property type="term" value="F:DNA binding"/>
    <property type="evidence" value="ECO:0007669"/>
    <property type="project" value="UniProtKB-KW"/>
</dbReference>
<dbReference type="PRINTS" id="PR00416">
    <property type="entry name" value="EUTPISMRASEI"/>
</dbReference>
<dbReference type="GO" id="GO:0006265">
    <property type="term" value="P:DNA topological change"/>
    <property type="evidence" value="ECO:0007669"/>
    <property type="project" value="InterPro"/>
</dbReference>
<dbReference type="Pfam" id="PF21338">
    <property type="entry name" value="Top1B_N_bact"/>
    <property type="match status" value="1"/>
</dbReference>
<comment type="similarity">
    <text evidence="2">Belongs to the type IB topoisomerase family.</text>
</comment>